<evidence type="ECO:0000313" key="3">
    <source>
        <dbReference type="Proteomes" id="UP000228689"/>
    </source>
</evidence>
<dbReference type="EMBL" id="PFMC01000081">
    <property type="protein sequence ID" value="PIY93912.1"/>
    <property type="molecule type" value="Genomic_DNA"/>
</dbReference>
<comment type="caution">
    <text evidence="2">The sequence shown here is derived from an EMBL/GenBank/DDBJ whole genome shotgun (WGS) entry which is preliminary data.</text>
</comment>
<reference evidence="3" key="1">
    <citation type="submission" date="2017-09" db="EMBL/GenBank/DDBJ databases">
        <title>Depth-based differentiation of microbial function through sediment-hosted aquifers and enrichment of novel symbionts in the deep terrestrial subsurface.</title>
        <authorList>
            <person name="Probst A.J."/>
            <person name="Ladd B."/>
            <person name="Jarett J.K."/>
            <person name="Geller-Mcgrath D.E."/>
            <person name="Sieber C.M.K."/>
            <person name="Emerson J.B."/>
            <person name="Anantharaman K."/>
            <person name="Thomas B.C."/>
            <person name="Malmstrom R."/>
            <person name="Stieglmeier M."/>
            <person name="Klingl A."/>
            <person name="Woyke T."/>
            <person name="Ryan C.M."/>
            <person name="Banfield J.F."/>
        </authorList>
    </citation>
    <scope>NUCLEOTIDE SEQUENCE [LARGE SCALE GENOMIC DNA]</scope>
</reference>
<evidence type="ECO:0000313" key="2">
    <source>
        <dbReference type="EMBL" id="PIY93912.1"/>
    </source>
</evidence>
<feature type="compositionally biased region" description="Basic and acidic residues" evidence="1">
    <location>
        <begin position="183"/>
        <end position="215"/>
    </location>
</feature>
<feature type="region of interest" description="Disordered" evidence="1">
    <location>
        <begin position="1"/>
        <end position="48"/>
    </location>
</feature>
<dbReference type="Proteomes" id="UP000228689">
    <property type="component" value="Unassembled WGS sequence"/>
</dbReference>
<protein>
    <submittedName>
        <fullName evidence="2">Uncharacterized protein</fullName>
    </submittedName>
</protein>
<feature type="region of interest" description="Disordered" evidence="1">
    <location>
        <begin position="180"/>
        <end position="228"/>
    </location>
</feature>
<evidence type="ECO:0000256" key="1">
    <source>
        <dbReference type="SAM" id="MobiDB-lite"/>
    </source>
</evidence>
<name>A0A2M7RBP0_9BACT</name>
<feature type="compositionally biased region" description="Basic and acidic residues" evidence="1">
    <location>
        <begin position="1"/>
        <end position="38"/>
    </location>
</feature>
<organism evidence="2 3">
    <name type="scientific">Candidatus Komeilibacteria bacterium CG_4_10_14_0_8_um_filter_37_78</name>
    <dbReference type="NCBI Taxonomy" id="1974471"/>
    <lineage>
        <taxon>Bacteria</taxon>
        <taxon>Candidatus Komeiliibacteriota</taxon>
    </lineage>
</organism>
<sequence length="228" mass="25762">MDKFEQIKPNETKEATLDILKESGRQKRSKEAGRKDSRPIISAPKQPFNKLDEDEVLVAANEEKKYIDPDTVPVEATFVTNDGELEEKTIVEDHPPVDISAFELELDDPNEEAGPMSTASYGGNGSVEIRREAGDHSAEEIKDVGDKTIIDKLDNMPFRESTKKDREYYDMMKQNVKGAYLGGHEKGGHYPRSKEKVEDKETRELKNGGKRKMNDELYGGPNDKSRED</sequence>
<accession>A0A2M7RBP0</accession>
<dbReference type="AlphaFoldDB" id="A0A2M7RBP0"/>
<proteinExistence type="predicted"/>
<gene>
    <name evidence="2" type="ORF">COY67_03485</name>
</gene>